<dbReference type="Pfam" id="PF13411">
    <property type="entry name" value="MerR_1"/>
    <property type="match status" value="1"/>
</dbReference>
<dbReference type="SUPFAM" id="SSF46955">
    <property type="entry name" value="Putative DNA-binding domain"/>
    <property type="match status" value="1"/>
</dbReference>
<dbReference type="InterPro" id="IPR000551">
    <property type="entry name" value="MerR-type_HTH_dom"/>
</dbReference>
<sequence>MAWSTRELAELAGTTVNAIRHYHRVGLLEEPERRSNGYKQYKTHHLARLIRIRRLRELGMPLDRVDSLGADGGDAHDALRMIDAELATSIERLQRARTELAFMLDDPTSLDVPLGFSTVADHLSDADRALITIYTRFFDQDALSDIRRMIEVEPSDIERGYNDLAADASESTKQELAERMAPLLARHRADYPWLNEKESGTRVERDLVDATLRDVMPELYNAAQRDALRRAILIADERPDHGATPASKPE</sequence>
<organism evidence="3 4">
    <name type="scientific">Microbacterium murale</name>
    <dbReference type="NCBI Taxonomy" id="1081040"/>
    <lineage>
        <taxon>Bacteria</taxon>
        <taxon>Bacillati</taxon>
        <taxon>Actinomycetota</taxon>
        <taxon>Actinomycetes</taxon>
        <taxon>Micrococcales</taxon>
        <taxon>Microbacteriaceae</taxon>
        <taxon>Microbacterium</taxon>
    </lineage>
</organism>
<evidence type="ECO:0000313" key="3">
    <source>
        <dbReference type="EMBL" id="GGD65466.1"/>
    </source>
</evidence>
<gene>
    <name evidence="3" type="ORF">GCM10007269_05890</name>
</gene>
<comment type="caution">
    <text evidence="3">The sequence shown here is derived from an EMBL/GenBank/DDBJ whole genome shotgun (WGS) entry which is preliminary data.</text>
</comment>
<dbReference type="PANTHER" id="PTHR30204">
    <property type="entry name" value="REDOX-CYCLING DRUG-SENSING TRANSCRIPTIONAL ACTIVATOR SOXR"/>
    <property type="match status" value="1"/>
</dbReference>
<evidence type="ECO:0000313" key="4">
    <source>
        <dbReference type="Proteomes" id="UP000629365"/>
    </source>
</evidence>
<proteinExistence type="predicted"/>
<dbReference type="RefSeq" id="WP_188435084.1">
    <property type="nucleotide sequence ID" value="NZ_BMCM01000001.1"/>
</dbReference>
<reference evidence="4" key="1">
    <citation type="journal article" date="2019" name="Int. J. Syst. Evol. Microbiol.">
        <title>The Global Catalogue of Microorganisms (GCM) 10K type strain sequencing project: providing services to taxonomists for standard genome sequencing and annotation.</title>
        <authorList>
            <consortium name="The Broad Institute Genomics Platform"/>
            <consortium name="The Broad Institute Genome Sequencing Center for Infectious Disease"/>
            <person name="Wu L."/>
            <person name="Ma J."/>
        </authorList>
    </citation>
    <scope>NUCLEOTIDE SEQUENCE [LARGE SCALE GENOMIC DNA]</scope>
    <source>
        <strain evidence="4">CCM 7640</strain>
    </source>
</reference>
<evidence type="ECO:0000259" key="2">
    <source>
        <dbReference type="PROSITE" id="PS50937"/>
    </source>
</evidence>
<dbReference type="InterPro" id="IPR047057">
    <property type="entry name" value="MerR_fam"/>
</dbReference>
<dbReference type="CDD" id="cd00592">
    <property type="entry name" value="HTH_MerR-like"/>
    <property type="match status" value="1"/>
</dbReference>
<name>A0ABQ1RC53_9MICO</name>
<protein>
    <submittedName>
        <fullName evidence="3">Transcriptional regulator, MerR family protein</fullName>
    </submittedName>
</protein>
<dbReference type="InterPro" id="IPR009061">
    <property type="entry name" value="DNA-bd_dom_put_sf"/>
</dbReference>
<keyword evidence="1" id="KW-0238">DNA-binding</keyword>
<dbReference type="SMART" id="SM00422">
    <property type="entry name" value="HTH_MERR"/>
    <property type="match status" value="1"/>
</dbReference>
<dbReference type="PRINTS" id="PR00040">
    <property type="entry name" value="HTHMERR"/>
</dbReference>
<evidence type="ECO:0000256" key="1">
    <source>
        <dbReference type="ARBA" id="ARBA00023125"/>
    </source>
</evidence>
<dbReference type="EMBL" id="BMCM01000001">
    <property type="protein sequence ID" value="GGD65466.1"/>
    <property type="molecule type" value="Genomic_DNA"/>
</dbReference>
<keyword evidence="4" id="KW-1185">Reference proteome</keyword>
<dbReference type="Gene3D" id="1.10.1660.10">
    <property type="match status" value="1"/>
</dbReference>
<accession>A0ABQ1RC53</accession>
<dbReference type="PROSITE" id="PS50937">
    <property type="entry name" value="HTH_MERR_2"/>
    <property type="match status" value="1"/>
</dbReference>
<dbReference type="PANTHER" id="PTHR30204:SF93">
    <property type="entry name" value="HTH MERR-TYPE DOMAIN-CONTAINING PROTEIN"/>
    <property type="match status" value="1"/>
</dbReference>
<dbReference type="Proteomes" id="UP000629365">
    <property type="component" value="Unassembled WGS sequence"/>
</dbReference>
<feature type="domain" description="HTH merR-type" evidence="2">
    <location>
        <begin position="2"/>
        <end position="71"/>
    </location>
</feature>